<organism evidence="2 3">
    <name type="scientific">Roseimaritima ulvae</name>
    <dbReference type="NCBI Taxonomy" id="980254"/>
    <lineage>
        <taxon>Bacteria</taxon>
        <taxon>Pseudomonadati</taxon>
        <taxon>Planctomycetota</taxon>
        <taxon>Planctomycetia</taxon>
        <taxon>Pirellulales</taxon>
        <taxon>Pirellulaceae</taxon>
        <taxon>Roseimaritima</taxon>
    </lineage>
</organism>
<feature type="signal peptide" evidence="1">
    <location>
        <begin position="1"/>
        <end position="18"/>
    </location>
</feature>
<evidence type="ECO:0008006" key="4">
    <source>
        <dbReference type="Google" id="ProtNLM"/>
    </source>
</evidence>
<sequence length="134" mass="14579" precursor="true">MFRTLILGLLLVSTTSTATLSYADEHQSDSATASHADYSTLQFYFPPTIANGAPGQAKFAPEVARVYIDNSYVGDLVVNLHGHDPSLRVASGEHAIRVEMSNQRKFDTKIMILGRGSTQLLVVDFNAKSPGDQH</sequence>
<evidence type="ECO:0000313" key="3">
    <source>
        <dbReference type="Proteomes" id="UP000325286"/>
    </source>
</evidence>
<dbReference type="KEGG" id="rul:UC8_03840"/>
<reference evidence="2 3" key="1">
    <citation type="submission" date="2019-08" db="EMBL/GenBank/DDBJ databases">
        <title>Deep-cultivation of Planctomycetes and their phenomic and genomic characterization uncovers novel biology.</title>
        <authorList>
            <person name="Wiegand S."/>
            <person name="Jogler M."/>
            <person name="Boedeker C."/>
            <person name="Pinto D."/>
            <person name="Vollmers J."/>
            <person name="Rivas-Marin E."/>
            <person name="Kohn T."/>
            <person name="Peeters S.H."/>
            <person name="Heuer A."/>
            <person name="Rast P."/>
            <person name="Oberbeckmann S."/>
            <person name="Bunk B."/>
            <person name="Jeske O."/>
            <person name="Meyerdierks A."/>
            <person name="Storesund J.E."/>
            <person name="Kallscheuer N."/>
            <person name="Luecker S."/>
            <person name="Lage O.M."/>
            <person name="Pohl T."/>
            <person name="Merkel B.J."/>
            <person name="Hornburger P."/>
            <person name="Mueller R.-W."/>
            <person name="Bruemmer F."/>
            <person name="Labrenz M."/>
            <person name="Spormann A.M."/>
            <person name="Op den Camp H."/>
            <person name="Overmann J."/>
            <person name="Amann R."/>
            <person name="Jetten M.S.M."/>
            <person name="Mascher T."/>
            <person name="Medema M.H."/>
            <person name="Devos D.P."/>
            <person name="Kaster A.-K."/>
            <person name="Ovreas L."/>
            <person name="Rohde M."/>
            <person name="Galperin M.Y."/>
            <person name="Jogler C."/>
        </authorList>
    </citation>
    <scope>NUCLEOTIDE SEQUENCE [LARGE SCALE GENOMIC DNA]</scope>
    <source>
        <strain evidence="2 3">UC8</strain>
    </source>
</reference>
<keyword evidence="1" id="KW-0732">Signal</keyword>
<gene>
    <name evidence="2" type="ORF">UC8_03840</name>
</gene>
<accession>A0A5B9QH36</accession>
<dbReference type="RefSeq" id="WP_068134604.1">
    <property type="nucleotide sequence ID" value="NZ_CP042914.1"/>
</dbReference>
<evidence type="ECO:0000256" key="1">
    <source>
        <dbReference type="SAM" id="SignalP"/>
    </source>
</evidence>
<dbReference type="OrthoDB" id="9978832at2"/>
<keyword evidence="3" id="KW-1185">Reference proteome</keyword>
<evidence type="ECO:0000313" key="2">
    <source>
        <dbReference type="EMBL" id="QEG38427.1"/>
    </source>
</evidence>
<dbReference type="EMBL" id="CP042914">
    <property type="protein sequence ID" value="QEG38427.1"/>
    <property type="molecule type" value="Genomic_DNA"/>
</dbReference>
<dbReference type="AlphaFoldDB" id="A0A5B9QH36"/>
<feature type="chain" id="PRO_5023003354" description="PEGA domain-containing protein" evidence="1">
    <location>
        <begin position="19"/>
        <end position="134"/>
    </location>
</feature>
<proteinExistence type="predicted"/>
<name>A0A5B9QH36_9BACT</name>
<protein>
    <recommendedName>
        <fullName evidence="4">PEGA domain-containing protein</fullName>
    </recommendedName>
</protein>
<dbReference type="Proteomes" id="UP000325286">
    <property type="component" value="Chromosome"/>
</dbReference>